<reference evidence="5" key="1">
    <citation type="submission" date="2016-04" db="EMBL/GenBank/DDBJ databases">
        <authorList>
            <person name="Chen L."/>
            <person name="Zhuang W."/>
            <person name="Wang G."/>
        </authorList>
    </citation>
    <scope>NUCLEOTIDE SEQUENCE [LARGE SCALE GENOMIC DNA]</scope>
    <source>
        <strain evidence="5">208</strain>
    </source>
</reference>
<dbReference type="AlphaFoldDB" id="A0A1V9FHX9"/>
<accession>A0A1V9FHX9</accession>
<dbReference type="SUPFAM" id="SSF55874">
    <property type="entry name" value="ATPase domain of HSP90 chaperone/DNA topoisomerase II/histidine kinase"/>
    <property type="match status" value="1"/>
</dbReference>
<evidence type="ECO:0000259" key="3">
    <source>
        <dbReference type="Pfam" id="PF07495"/>
    </source>
</evidence>
<dbReference type="Gene3D" id="3.30.565.10">
    <property type="entry name" value="Histidine kinase-like ATPase, C-terminal domain"/>
    <property type="match status" value="1"/>
</dbReference>
<gene>
    <name evidence="4" type="ORF">A4R26_23030</name>
</gene>
<dbReference type="Pfam" id="PF06580">
    <property type="entry name" value="His_kinase"/>
    <property type="match status" value="1"/>
</dbReference>
<dbReference type="GO" id="GO:0000155">
    <property type="term" value="F:phosphorelay sensor kinase activity"/>
    <property type="evidence" value="ECO:0007669"/>
    <property type="project" value="InterPro"/>
</dbReference>
<dbReference type="PANTHER" id="PTHR34220">
    <property type="entry name" value="SENSOR HISTIDINE KINASE YPDA"/>
    <property type="match status" value="1"/>
</dbReference>
<dbReference type="Proteomes" id="UP000192276">
    <property type="component" value="Unassembled WGS sequence"/>
</dbReference>
<dbReference type="Gene3D" id="2.60.40.10">
    <property type="entry name" value="Immunoglobulins"/>
    <property type="match status" value="1"/>
</dbReference>
<keyword evidence="1" id="KW-1133">Transmembrane helix</keyword>
<dbReference type="Gene3D" id="2.130.10.10">
    <property type="entry name" value="YVTN repeat-like/Quinoprotein amine dehydrogenase"/>
    <property type="match status" value="3"/>
</dbReference>
<evidence type="ECO:0008006" key="6">
    <source>
        <dbReference type="Google" id="ProtNLM"/>
    </source>
</evidence>
<dbReference type="Pfam" id="PF07494">
    <property type="entry name" value="Reg_prop"/>
    <property type="match status" value="1"/>
</dbReference>
<dbReference type="InterPro" id="IPR036890">
    <property type="entry name" value="HATPase_C_sf"/>
</dbReference>
<dbReference type="InterPro" id="IPR013783">
    <property type="entry name" value="Ig-like_fold"/>
</dbReference>
<dbReference type="OrthoDB" id="9809670at2"/>
<organism evidence="4 5">
    <name type="scientific">Niastella populi</name>
    <dbReference type="NCBI Taxonomy" id="550983"/>
    <lineage>
        <taxon>Bacteria</taxon>
        <taxon>Pseudomonadati</taxon>
        <taxon>Bacteroidota</taxon>
        <taxon>Chitinophagia</taxon>
        <taxon>Chitinophagales</taxon>
        <taxon>Chitinophagaceae</taxon>
        <taxon>Niastella</taxon>
    </lineage>
</organism>
<proteinExistence type="predicted"/>
<sequence>MIGRRLSFLLFFLFLYVWPFVVRSQEFSYTRYDTRDGLAGSTVFCISQDKEGFLWFGTETGLSRFDGTHFKNFTREDGLPDNDIIQLFADSKGRVWLAPFHKSICYYYKGKIFNSENDTLLKKLTIHEHVLRFAEDREGNILLQEFSRLHLIKTNGEVTTIMKNGNEPLGYLSLISSRPEGGFWVLLNDKFYILKDNGFTLWKTVEFQVKHYNYTAGKSALLMWRNTPRELSAISTHNGKMAKFHLVAENHQYINTAAIDDQYIANCSQNGAWVWCVNNPDSVQQYLPGISVLNMFKDSEGNWWFCTIGKGVFRLNSAVALNLQFPSKDRQDFRVISILKYKDWLLTGTTLNSIHGFPLNAAKMVNRQVFRHPSQGSKIIVTSVGDSCVIVGSDSYIAKLSPDLTHFTSKLERFTVKDFCLHRNALLVASEKCVFSVDQLTFKVIDTLWHSRATCVFSNNDTIYIGTQNGLYRLDPDRKKHFVGAALKELQGRIVAVREDANHVLWVATAGDGLIAWKNGQLIKRISRNNGLTSSICRTLYLDKGNLWVGTHTGLNKVHVLLPGFPIEKYTTNDGLLSDVINTIFVNDNKVYVGGPEGVSLFDEGKMARQSRCDLRFTGITIEGETFHAGEAPTVIAHEKNNIRFNYVGISYKSNGDIRYRYRLLGLDSTWHETRETFVSYPTLPSGNYQLQLQAINKFDVSSNLLTTAFSIEKLLYEKTWFRILFVMVFLAVTGFITWIFIRRVRRREQEKTSFQKRISDLEQLSRKAQMNPHFIFNSLNSIQQYVMDADVAGANKFISGFSRLIRQTLDFSSRPEISLEEELDYLTNYLDIEKTRLEDAFSWSMQIDPAVDPAEYYIPPMILQPFVENSVRHGLRFRRDKNGVVTISVKREGNHLICVLEDNGVGRKAAMQYKSISPINYQSKGLSLTADRIAMFNKEHNEKINMTIEDLEDNFHNSLGTRVTISFPVL</sequence>
<evidence type="ECO:0000313" key="4">
    <source>
        <dbReference type="EMBL" id="OQP57979.1"/>
    </source>
</evidence>
<name>A0A1V9FHX9_9BACT</name>
<feature type="domain" description="Two component regulator three Y" evidence="3">
    <location>
        <begin position="651"/>
        <end position="698"/>
    </location>
</feature>
<evidence type="ECO:0000259" key="2">
    <source>
        <dbReference type="Pfam" id="PF06580"/>
    </source>
</evidence>
<feature type="domain" description="Signal transduction histidine kinase internal region" evidence="2">
    <location>
        <begin position="768"/>
        <end position="841"/>
    </location>
</feature>
<dbReference type="GO" id="GO:0016020">
    <property type="term" value="C:membrane"/>
    <property type="evidence" value="ECO:0007669"/>
    <property type="project" value="InterPro"/>
</dbReference>
<dbReference type="RefSeq" id="WP_081166433.1">
    <property type="nucleotide sequence ID" value="NZ_LWBP01000189.1"/>
</dbReference>
<protein>
    <recommendedName>
        <fullName evidence="6">Signal transduction histidine kinase internal region domain-containing protein</fullName>
    </recommendedName>
</protein>
<dbReference type="SUPFAM" id="SSF63829">
    <property type="entry name" value="Calcium-dependent phosphotriesterase"/>
    <property type="match status" value="2"/>
</dbReference>
<dbReference type="Pfam" id="PF07495">
    <property type="entry name" value="Y_Y_Y"/>
    <property type="match status" value="1"/>
</dbReference>
<feature type="transmembrane region" description="Helical" evidence="1">
    <location>
        <begin position="721"/>
        <end position="742"/>
    </location>
</feature>
<dbReference type="InterPro" id="IPR050640">
    <property type="entry name" value="Bact_2-comp_sensor_kinase"/>
</dbReference>
<dbReference type="InterPro" id="IPR010559">
    <property type="entry name" value="Sig_transdc_His_kin_internal"/>
</dbReference>
<dbReference type="EMBL" id="LWBP01000189">
    <property type="protein sequence ID" value="OQP57979.1"/>
    <property type="molecule type" value="Genomic_DNA"/>
</dbReference>
<evidence type="ECO:0000313" key="5">
    <source>
        <dbReference type="Proteomes" id="UP000192276"/>
    </source>
</evidence>
<dbReference type="STRING" id="550983.A4R26_23030"/>
<keyword evidence="5" id="KW-1185">Reference proteome</keyword>
<dbReference type="InterPro" id="IPR011123">
    <property type="entry name" value="Y_Y_Y"/>
</dbReference>
<keyword evidence="1" id="KW-0812">Transmembrane</keyword>
<evidence type="ECO:0000256" key="1">
    <source>
        <dbReference type="SAM" id="Phobius"/>
    </source>
</evidence>
<keyword evidence="1" id="KW-0472">Membrane</keyword>
<comment type="caution">
    <text evidence="4">The sequence shown here is derived from an EMBL/GenBank/DDBJ whole genome shotgun (WGS) entry which is preliminary data.</text>
</comment>
<dbReference type="InterPro" id="IPR011110">
    <property type="entry name" value="Reg_prop"/>
</dbReference>
<dbReference type="InterPro" id="IPR015943">
    <property type="entry name" value="WD40/YVTN_repeat-like_dom_sf"/>
</dbReference>
<dbReference type="PANTHER" id="PTHR34220:SF7">
    <property type="entry name" value="SENSOR HISTIDINE KINASE YPDA"/>
    <property type="match status" value="1"/>
</dbReference>